<evidence type="ECO:0000313" key="2">
    <source>
        <dbReference type="EMBL" id="MBC3940960.1"/>
    </source>
</evidence>
<sequence length="274" mass="28954">MGTKSKFFRAFVAGQTISDGRVITDEMIDEVFSTFNAETYSPRINIEHLSGYSPEPPFNGYGDVVAVKVQNDEFTIGGKVETRKALYCQVDANDQLVALVNADQKPYPSVELTPSYAGTDKIGLIGLAFTDTPASIGTQRLQFSRTAPGTVFAASPDAVTLEFEAKPVEPTGIADAIKAGFAGVAAMFKASEPEKPKTEPKQKPANDNDLATFAVAMGDTMATTLAAALKPITDAQTSLQGEFATLQAKLEATPEQGFSRPPANGGTGEPATDC</sequence>
<organism evidence="2 3">
    <name type="scientific">Sphingomonas albertensis</name>
    <dbReference type="NCBI Taxonomy" id="2762591"/>
    <lineage>
        <taxon>Bacteria</taxon>
        <taxon>Pseudomonadati</taxon>
        <taxon>Pseudomonadota</taxon>
        <taxon>Alphaproteobacteria</taxon>
        <taxon>Sphingomonadales</taxon>
        <taxon>Sphingomonadaceae</taxon>
        <taxon>Sphingomonas</taxon>
    </lineage>
</organism>
<evidence type="ECO:0000313" key="3">
    <source>
        <dbReference type="Proteomes" id="UP000597613"/>
    </source>
</evidence>
<gene>
    <name evidence="2" type="ORF">H8S47_04585</name>
</gene>
<feature type="region of interest" description="Disordered" evidence="1">
    <location>
        <begin position="249"/>
        <end position="274"/>
    </location>
</feature>
<dbReference type="Proteomes" id="UP000597613">
    <property type="component" value="Unassembled WGS sequence"/>
</dbReference>
<dbReference type="EMBL" id="JACONT010000006">
    <property type="protein sequence ID" value="MBC3940960.1"/>
    <property type="molecule type" value="Genomic_DNA"/>
</dbReference>
<keyword evidence="3" id="KW-1185">Reference proteome</keyword>
<protein>
    <submittedName>
        <fullName evidence="2">GPO family capsid scaffolding protein</fullName>
    </submittedName>
</protein>
<name>A0ABR7AKH3_9SPHN</name>
<reference evidence="2 3" key="1">
    <citation type="submission" date="2020-08" db="EMBL/GenBank/DDBJ databases">
        <title>Putative novel bacterial strains isolated from necrotic wheat leaf tissues caused by Xanthomonas translucens.</title>
        <authorList>
            <person name="Tambong J.T."/>
        </authorList>
    </citation>
    <scope>NUCLEOTIDE SEQUENCE [LARGE SCALE GENOMIC DNA]</scope>
    <source>
        <strain evidence="3">DOAB 1063</strain>
    </source>
</reference>
<dbReference type="RefSeq" id="WP_187502739.1">
    <property type="nucleotide sequence ID" value="NZ_CP162536.1"/>
</dbReference>
<comment type="caution">
    <text evidence="2">The sequence shown here is derived from an EMBL/GenBank/DDBJ whole genome shotgun (WGS) entry which is preliminary data.</text>
</comment>
<proteinExistence type="predicted"/>
<dbReference type="Pfam" id="PF05929">
    <property type="entry name" value="Phage_GPO"/>
    <property type="match status" value="1"/>
</dbReference>
<evidence type="ECO:0000256" key="1">
    <source>
        <dbReference type="SAM" id="MobiDB-lite"/>
    </source>
</evidence>
<dbReference type="InterPro" id="IPR009228">
    <property type="entry name" value="Capsid_scaffold_GpO"/>
</dbReference>
<accession>A0ABR7AKH3</accession>